<protein>
    <submittedName>
        <fullName evidence="2">Uncharacterized protein</fullName>
    </submittedName>
</protein>
<organism evidence="2 3">
    <name type="scientific">Bacteroides fragilis</name>
    <dbReference type="NCBI Taxonomy" id="817"/>
    <lineage>
        <taxon>Bacteria</taxon>
        <taxon>Pseudomonadati</taxon>
        <taxon>Bacteroidota</taxon>
        <taxon>Bacteroidia</taxon>
        <taxon>Bacteroidales</taxon>
        <taxon>Bacteroidaceae</taxon>
        <taxon>Bacteroides</taxon>
    </lineage>
</organism>
<dbReference type="EMBL" id="CP036546">
    <property type="protein sequence ID" value="QCQ44742.1"/>
    <property type="molecule type" value="Genomic_DNA"/>
</dbReference>
<name>A0AAE6ESN3_BACFG</name>
<evidence type="ECO:0000256" key="1">
    <source>
        <dbReference type="SAM" id="Coils"/>
    </source>
</evidence>
<keyword evidence="1" id="KW-0175">Coiled coil</keyword>
<reference evidence="2 3" key="1">
    <citation type="submission" date="2019-03" db="EMBL/GenBank/DDBJ databases">
        <title>Complete genome assembly of MDR B. fragilis.</title>
        <authorList>
            <person name="Sydenham T.V."/>
            <person name="Hasman H."/>
            <person name="Justesen U.S."/>
        </authorList>
    </citation>
    <scope>NUCLEOTIDE SEQUENCE [LARGE SCALE GENOMIC DNA]</scope>
    <source>
        <strain evidence="2 3">DCMSKEJBY0001B</strain>
    </source>
</reference>
<feature type="coiled-coil region" evidence="1">
    <location>
        <begin position="8"/>
        <end position="40"/>
    </location>
</feature>
<evidence type="ECO:0000313" key="3">
    <source>
        <dbReference type="Proteomes" id="UP000036847"/>
    </source>
</evidence>
<proteinExistence type="predicted"/>
<dbReference type="AlphaFoldDB" id="A0AAE6ESN3"/>
<gene>
    <name evidence="2" type="ORF">EC80_007750</name>
</gene>
<dbReference type="RefSeq" id="WP_032537246.1">
    <property type="nucleotide sequence ID" value="NZ_CP036546.1"/>
</dbReference>
<sequence>MDDYKSFIQEMQKKAEAEAKENIEKTNQTFELYLEQIKQNLSYNKCEQQFALYAVLNNMRPIYLAPIYHSYIGDLTINSRLSPFELINQINFETTFHSIRVLIERIPILLSRVYSEIKEKEGFGFYNIKVPEGKGLIRIALQKQKSNLYMDYLIKSYDTWIRKVTEHDNNLKHNQNFTPMGKLTVKDGVMPLLVPVVYIDKKIREGIDLNQTEEMERKELSLEYQESIIKNTYELVDRTIEHAINIVK</sequence>
<accession>A0AAE6ESN3</accession>
<evidence type="ECO:0000313" key="2">
    <source>
        <dbReference type="EMBL" id="QCQ44742.1"/>
    </source>
</evidence>
<dbReference type="Proteomes" id="UP000036847">
    <property type="component" value="Chromosome"/>
</dbReference>